<dbReference type="Pfam" id="PF02463">
    <property type="entry name" value="SMC_N"/>
    <property type="match status" value="1"/>
</dbReference>
<dbReference type="HAMAP" id="MF_00365">
    <property type="entry name" value="RecF"/>
    <property type="match status" value="1"/>
</dbReference>
<name>A0ABT3AE83_9ALTE</name>
<evidence type="ECO:0000259" key="11">
    <source>
        <dbReference type="Pfam" id="PF02463"/>
    </source>
</evidence>
<comment type="function">
    <text evidence="9 10">The RecF protein is involved in DNA metabolism; it is required for DNA replication and normal SOS inducibility. RecF binds preferentially to single-stranded, linear DNA. It also seems to bind ATP.</text>
</comment>
<feature type="domain" description="RecF/RecN/SMC N-terminal" evidence="11">
    <location>
        <begin position="3"/>
        <end position="354"/>
    </location>
</feature>
<evidence type="ECO:0000256" key="7">
    <source>
        <dbReference type="ARBA" id="ARBA00022840"/>
    </source>
</evidence>
<feature type="binding site" evidence="9">
    <location>
        <begin position="30"/>
        <end position="37"/>
    </location>
    <ligand>
        <name>ATP</name>
        <dbReference type="ChEBI" id="CHEBI:30616"/>
    </ligand>
</feature>
<comment type="subcellular location">
    <subcellularLocation>
        <location evidence="1 9 10">Cytoplasm</location>
    </subcellularLocation>
</comment>
<keyword evidence="9 10" id="KW-0742">SOS response</keyword>
<dbReference type="InterPro" id="IPR027417">
    <property type="entry name" value="P-loop_NTPase"/>
</dbReference>
<dbReference type="EMBL" id="JAOWKX010000012">
    <property type="protein sequence ID" value="MCV2886546.1"/>
    <property type="molecule type" value="Genomic_DNA"/>
</dbReference>
<evidence type="ECO:0000256" key="1">
    <source>
        <dbReference type="ARBA" id="ARBA00004496"/>
    </source>
</evidence>
<evidence type="ECO:0000313" key="12">
    <source>
        <dbReference type="EMBL" id="MCV2886546.1"/>
    </source>
</evidence>
<dbReference type="SUPFAM" id="SSF52540">
    <property type="entry name" value="P-loop containing nucleoside triphosphate hydrolases"/>
    <property type="match status" value="1"/>
</dbReference>
<sequence length="374" mass="42681">MKLDKVHIQHLRNLDAVSLHPSSEINIIYGANGSGKSSILEAIHYLGFGRSFRTSKHKNVVNYDADEFSVFCTLDTLEQVKKIGLQRFKDDNVKISIDGEHSNRLSDLVSQIPVQIFTPQSSDLLLGAPSSRRRFLDWGLFHVEQSYAGLSNTFLKILKQKNALLRKHQSISSGKMSGKHNEELIREEVYWDGQFLHYAELIDALREAYIESIKPHFYANLTQLLPEFSPEISYYRGWERSSDLRSSFEAKRVRNRSFGYVSVGPHKADIKIRLKGVDAAEVLSRGQLRMLVAALQLAQINHLNEKVGKTCVFLLDDIGAELDLGKREKFINNIIANDAQLFVTAIEKQQIPFISNYDNKKMFHVEHGHVKEEI</sequence>
<dbReference type="PANTHER" id="PTHR32182:SF0">
    <property type="entry name" value="DNA REPLICATION AND REPAIR PROTEIN RECF"/>
    <property type="match status" value="1"/>
</dbReference>
<dbReference type="PANTHER" id="PTHR32182">
    <property type="entry name" value="DNA REPLICATION AND REPAIR PROTEIN RECF"/>
    <property type="match status" value="1"/>
</dbReference>
<dbReference type="PROSITE" id="PS00617">
    <property type="entry name" value="RECF_1"/>
    <property type="match status" value="1"/>
</dbReference>
<organism evidence="12 13">
    <name type="scientific">Fluctibacter corallii</name>
    <dbReference type="NCBI Taxonomy" id="2984329"/>
    <lineage>
        <taxon>Bacteria</taxon>
        <taxon>Pseudomonadati</taxon>
        <taxon>Pseudomonadota</taxon>
        <taxon>Gammaproteobacteria</taxon>
        <taxon>Alteromonadales</taxon>
        <taxon>Alteromonadaceae</taxon>
        <taxon>Fluctibacter</taxon>
    </lineage>
</organism>
<comment type="caution">
    <text evidence="12">The sequence shown here is derived from an EMBL/GenBank/DDBJ whole genome shotgun (WGS) entry which is preliminary data.</text>
</comment>
<keyword evidence="6 9" id="KW-0547">Nucleotide-binding</keyword>
<reference evidence="12 13" key="1">
    <citation type="submission" date="2022-10" db="EMBL/GenBank/DDBJ databases">
        <title>Aestuariibacter sp. AA17 isolated from Montipora capitata coral fragment.</title>
        <authorList>
            <person name="Emsley S.A."/>
            <person name="Pfannmuller K.M."/>
            <person name="Loughran R.M."/>
            <person name="Shlafstein M."/>
            <person name="Papke E."/>
            <person name="Saw J.H."/>
            <person name="Ushijima B."/>
            <person name="Videau P."/>
        </authorList>
    </citation>
    <scope>NUCLEOTIDE SEQUENCE [LARGE SCALE GENOMIC DNA]</scope>
    <source>
        <strain evidence="12 13">AA17</strain>
    </source>
</reference>
<keyword evidence="13" id="KW-1185">Reference proteome</keyword>
<evidence type="ECO:0000256" key="9">
    <source>
        <dbReference type="HAMAP-Rule" id="MF_00365"/>
    </source>
</evidence>
<keyword evidence="9 10" id="KW-0227">DNA damage</keyword>
<accession>A0ABT3AE83</accession>
<keyword evidence="9 10" id="KW-0234">DNA repair</keyword>
<evidence type="ECO:0000256" key="6">
    <source>
        <dbReference type="ARBA" id="ARBA00022741"/>
    </source>
</evidence>
<evidence type="ECO:0000256" key="5">
    <source>
        <dbReference type="ARBA" id="ARBA00022705"/>
    </source>
</evidence>
<dbReference type="InterPro" id="IPR001238">
    <property type="entry name" value="DNA-binding_RecF"/>
</dbReference>
<evidence type="ECO:0000256" key="8">
    <source>
        <dbReference type="ARBA" id="ARBA00023125"/>
    </source>
</evidence>
<dbReference type="InterPro" id="IPR018078">
    <property type="entry name" value="DNA-binding_RecF_CS"/>
</dbReference>
<dbReference type="Gene3D" id="3.40.50.300">
    <property type="entry name" value="P-loop containing nucleotide triphosphate hydrolases"/>
    <property type="match status" value="1"/>
</dbReference>
<dbReference type="RefSeq" id="WP_263713835.1">
    <property type="nucleotide sequence ID" value="NZ_JAOWKX010000012.1"/>
</dbReference>
<protein>
    <recommendedName>
        <fullName evidence="3 9">DNA replication and repair protein RecF</fullName>
    </recommendedName>
</protein>
<dbReference type="InterPro" id="IPR003395">
    <property type="entry name" value="RecF/RecN/SMC_N"/>
</dbReference>
<evidence type="ECO:0000256" key="4">
    <source>
        <dbReference type="ARBA" id="ARBA00022490"/>
    </source>
</evidence>
<dbReference type="NCBIfam" id="TIGR00611">
    <property type="entry name" value="recf"/>
    <property type="match status" value="1"/>
</dbReference>
<evidence type="ECO:0000313" key="13">
    <source>
        <dbReference type="Proteomes" id="UP001652504"/>
    </source>
</evidence>
<evidence type="ECO:0000256" key="2">
    <source>
        <dbReference type="ARBA" id="ARBA00008016"/>
    </source>
</evidence>
<gene>
    <name evidence="9 12" type="primary">recF</name>
    <name evidence="12" type="ORF">OE749_17775</name>
</gene>
<proteinExistence type="inferred from homology"/>
<keyword evidence="4 9" id="KW-0963">Cytoplasm</keyword>
<evidence type="ECO:0000256" key="3">
    <source>
        <dbReference type="ARBA" id="ARBA00020170"/>
    </source>
</evidence>
<evidence type="ECO:0000256" key="10">
    <source>
        <dbReference type="RuleBase" id="RU000578"/>
    </source>
</evidence>
<dbReference type="Proteomes" id="UP001652504">
    <property type="component" value="Unassembled WGS sequence"/>
</dbReference>
<keyword evidence="7 9" id="KW-0067">ATP-binding</keyword>
<dbReference type="Gene3D" id="1.20.1050.90">
    <property type="entry name" value="RecF/RecN/SMC, N-terminal domain"/>
    <property type="match status" value="1"/>
</dbReference>
<keyword evidence="8 9" id="KW-0238">DNA-binding</keyword>
<keyword evidence="5 9" id="KW-0235">DNA replication</keyword>
<dbReference type="PROSITE" id="PS00618">
    <property type="entry name" value="RECF_2"/>
    <property type="match status" value="1"/>
</dbReference>
<dbReference type="InterPro" id="IPR042174">
    <property type="entry name" value="RecF_2"/>
</dbReference>
<comment type="similarity">
    <text evidence="2 9 10">Belongs to the RecF family.</text>
</comment>